<keyword evidence="3" id="KW-1185">Reference proteome</keyword>
<feature type="compositionally biased region" description="Basic and acidic residues" evidence="1">
    <location>
        <begin position="25"/>
        <end position="35"/>
    </location>
</feature>
<feature type="region of interest" description="Disordered" evidence="1">
    <location>
        <begin position="242"/>
        <end position="292"/>
    </location>
</feature>
<name>A0AAD6TKX8_9AGAR</name>
<reference evidence="2" key="1">
    <citation type="submission" date="2023-03" db="EMBL/GenBank/DDBJ databases">
        <title>Massive genome expansion in bonnet fungi (Mycena s.s.) driven by repeated elements and novel gene families across ecological guilds.</title>
        <authorList>
            <consortium name="Lawrence Berkeley National Laboratory"/>
            <person name="Harder C.B."/>
            <person name="Miyauchi S."/>
            <person name="Viragh M."/>
            <person name="Kuo A."/>
            <person name="Thoen E."/>
            <person name="Andreopoulos B."/>
            <person name="Lu D."/>
            <person name="Skrede I."/>
            <person name="Drula E."/>
            <person name="Henrissat B."/>
            <person name="Morin E."/>
            <person name="Kohler A."/>
            <person name="Barry K."/>
            <person name="LaButti K."/>
            <person name="Morin E."/>
            <person name="Salamov A."/>
            <person name="Lipzen A."/>
            <person name="Mereny Z."/>
            <person name="Hegedus B."/>
            <person name="Baldrian P."/>
            <person name="Stursova M."/>
            <person name="Weitz H."/>
            <person name="Taylor A."/>
            <person name="Grigoriev I.V."/>
            <person name="Nagy L.G."/>
            <person name="Martin F."/>
            <person name="Kauserud H."/>
        </authorList>
    </citation>
    <scope>NUCLEOTIDE SEQUENCE</scope>
    <source>
        <strain evidence="2">CBHHK173m</strain>
    </source>
</reference>
<feature type="compositionally biased region" description="Low complexity" evidence="1">
    <location>
        <begin position="242"/>
        <end position="260"/>
    </location>
</feature>
<proteinExistence type="predicted"/>
<accession>A0AAD6TKX8</accession>
<dbReference type="AlphaFoldDB" id="A0AAD6TKX8"/>
<feature type="compositionally biased region" description="Basic and acidic residues" evidence="1">
    <location>
        <begin position="261"/>
        <end position="284"/>
    </location>
</feature>
<protein>
    <submittedName>
        <fullName evidence="2">Uncharacterized protein</fullName>
    </submittedName>
</protein>
<comment type="caution">
    <text evidence="2">The sequence shown here is derived from an EMBL/GenBank/DDBJ whole genome shotgun (WGS) entry which is preliminary data.</text>
</comment>
<dbReference type="Proteomes" id="UP001222325">
    <property type="component" value="Unassembled WGS sequence"/>
</dbReference>
<dbReference type="EMBL" id="JARJCN010000154">
    <property type="protein sequence ID" value="KAJ7067685.1"/>
    <property type="molecule type" value="Genomic_DNA"/>
</dbReference>
<gene>
    <name evidence="2" type="ORF">B0H15DRAFT_1027965</name>
</gene>
<evidence type="ECO:0000313" key="2">
    <source>
        <dbReference type="EMBL" id="KAJ7067685.1"/>
    </source>
</evidence>
<feature type="region of interest" description="Disordered" evidence="1">
    <location>
        <begin position="16"/>
        <end position="96"/>
    </location>
</feature>
<feature type="compositionally biased region" description="Basic and acidic residues" evidence="1">
    <location>
        <begin position="78"/>
        <end position="92"/>
    </location>
</feature>
<evidence type="ECO:0000256" key="1">
    <source>
        <dbReference type="SAM" id="MobiDB-lite"/>
    </source>
</evidence>
<evidence type="ECO:0000313" key="3">
    <source>
        <dbReference type="Proteomes" id="UP001222325"/>
    </source>
</evidence>
<sequence length="292" mass="31151">MSSSLPRILEKSMSFFQLSGSRNPLDPDWKRDATGNRDIGSASRCHPRARPLRATPATHAPRPTHRRDALAAPVHPRPSAEDRRRPRPRDADTPPAFADALAPALADLRRTPRPLHVVPRRTAASPLTHVRPLGAGLSAGRRRRARRPINALDARRGHRTTGARRGLGGISCPIARAPSRGEIASTGALGPDSGGFPRVPTRSPAPLAPLAVPTLRAHAFLNARASGPMCGRVHDWRVPAASASARSVAAGGRTRCARGAARGDDPRSGVGARGDDSEERERNLDASVNARR</sequence>
<organism evidence="2 3">
    <name type="scientific">Mycena belliarum</name>
    <dbReference type="NCBI Taxonomy" id="1033014"/>
    <lineage>
        <taxon>Eukaryota</taxon>
        <taxon>Fungi</taxon>
        <taxon>Dikarya</taxon>
        <taxon>Basidiomycota</taxon>
        <taxon>Agaricomycotina</taxon>
        <taxon>Agaricomycetes</taxon>
        <taxon>Agaricomycetidae</taxon>
        <taxon>Agaricales</taxon>
        <taxon>Marasmiineae</taxon>
        <taxon>Mycenaceae</taxon>
        <taxon>Mycena</taxon>
    </lineage>
</organism>